<dbReference type="AlphaFoldDB" id="A0A0F9GRF5"/>
<accession>A0A0F9GRF5</accession>
<reference evidence="1" key="1">
    <citation type="journal article" date="2015" name="Nature">
        <title>Complex archaea that bridge the gap between prokaryotes and eukaryotes.</title>
        <authorList>
            <person name="Spang A."/>
            <person name="Saw J.H."/>
            <person name="Jorgensen S.L."/>
            <person name="Zaremba-Niedzwiedzka K."/>
            <person name="Martijn J."/>
            <person name="Lind A.E."/>
            <person name="van Eijk R."/>
            <person name="Schleper C."/>
            <person name="Guy L."/>
            <person name="Ettema T.J."/>
        </authorList>
    </citation>
    <scope>NUCLEOTIDE SEQUENCE</scope>
</reference>
<protein>
    <submittedName>
        <fullName evidence="1">Uncharacterized protein</fullName>
    </submittedName>
</protein>
<name>A0A0F9GRF5_9ZZZZ</name>
<evidence type="ECO:0000313" key="1">
    <source>
        <dbReference type="EMBL" id="KKM01345.1"/>
    </source>
</evidence>
<organism evidence="1">
    <name type="scientific">marine sediment metagenome</name>
    <dbReference type="NCBI Taxonomy" id="412755"/>
    <lineage>
        <taxon>unclassified sequences</taxon>
        <taxon>metagenomes</taxon>
        <taxon>ecological metagenomes</taxon>
    </lineage>
</organism>
<gene>
    <name evidence="1" type="ORF">LCGC14_1795380</name>
</gene>
<proteinExistence type="predicted"/>
<dbReference type="EMBL" id="LAZR01017221">
    <property type="protein sequence ID" value="KKM01345.1"/>
    <property type="molecule type" value="Genomic_DNA"/>
</dbReference>
<comment type="caution">
    <text evidence="1">The sequence shown here is derived from an EMBL/GenBank/DDBJ whole genome shotgun (WGS) entry which is preliminary data.</text>
</comment>
<sequence>MKLDALEDEEIDGLVPTDKEVDDYLATPDDEVAANLRETLDEETFRYLVKQILFYKKIAKAQAKMTAKQILEWGEELCECKETPLRLSRRRRECVRCWQELA</sequence>